<dbReference type="Proteomes" id="UP000518681">
    <property type="component" value="Unassembled WGS sequence"/>
</dbReference>
<protein>
    <submittedName>
        <fullName evidence="2">Uncharacterized protein</fullName>
    </submittedName>
</protein>
<proteinExistence type="predicted"/>
<comment type="caution">
    <text evidence="2">The sequence shown here is derived from an EMBL/GenBank/DDBJ whole genome shotgun (WGS) entry which is preliminary data.</text>
</comment>
<reference evidence="2 3" key="1">
    <citation type="submission" date="2020-08" db="EMBL/GenBank/DDBJ databases">
        <title>Genomic Encyclopedia of Type Strains, Phase IV (KMG-V): Genome sequencing to study the core and pangenomes of soil and plant-associated prokaryotes.</title>
        <authorList>
            <person name="Whitman W."/>
        </authorList>
    </citation>
    <scope>NUCLEOTIDE SEQUENCE [LARGE SCALE GENOMIC DNA]</scope>
    <source>
        <strain evidence="2 3">SEMIA 4013</strain>
    </source>
</reference>
<sequence>MKLSEYIKALQELQDQHSGLDIEVMVPHPSTRTNGGVYVVPASVPKIWPVEKEEENLWLVRQDASPIKPGTQAKNSGPDGVLVVLDKK</sequence>
<evidence type="ECO:0000256" key="1">
    <source>
        <dbReference type="SAM" id="MobiDB-lite"/>
    </source>
</evidence>
<evidence type="ECO:0000313" key="3">
    <source>
        <dbReference type="Proteomes" id="UP000518681"/>
    </source>
</evidence>
<evidence type="ECO:0000313" key="2">
    <source>
        <dbReference type="EMBL" id="MBB6204884.1"/>
    </source>
</evidence>
<dbReference type="AlphaFoldDB" id="A0AAW3V2Y3"/>
<organism evidence="2 3">
    <name type="scientific">Paraburkholderia fungorum</name>
    <dbReference type="NCBI Taxonomy" id="134537"/>
    <lineage>
        <taxon>Bacteria</taxon>
        <taxon>Pseudomonadati</taxon>
        <taxon>Pseudomonadota</taxon>
        <taxon>Betaproteobacteria</taxon>
        <taxon>Burkholderiales</taxon>
        <taxon>Burkholderiaceae</taxon>
        <taxon>Paraburkholderia</taxon>
    </lineage>
</organism>
<feature type="region of interest" description="Disordered" evidence="1">
    <location>
        <begin position="68"/>
        <end position="88"/>
    </location>
</feature>
<gene>
    <name evidence="2" type="ORF">GGD69_005778</name>
</gene>
<dbReference type="RefSeq" id="WP_183799284.1">
    <property type="nucleotide sequence ID" value="NZ_JACIII010000009.1"/>
</dbReference>
<accession>A0AAW3V2Y3</accession>
<dbReference type="EMBL" id="JACIIK010000010">
    <property type="protein sequence ID" value="MBB6204884.1"/>
    <property type="molecule type" value="Genomic_DNA"/>
</dbReference>
<name>A0AAW3V2Y3_9BURK</name>